<keyword evidence="5 7" id="KW-1133">Transmembrane helix</keyword>
<dbReference type="Pfam" id="PF02417">
    <property type="entry name" value="Chromate_transp"/>
    <property type="match status" value="1"/>
</dbReference>
<accession>A0A9D1N0C5</accession>
<comment type="caution">
    <text evidence="8">The sequence shown here is derived from an EMBL/GenBank/DDBJ whole genome shotgun (WGS) entry which is preliminary data.</text>
</comment>
<name>A0A9D1N0C5_9CLOT</name>
<dbReference type="InterPro" id="IPR003370">
    <property type="entry name" value="Chromate_transpt"/>
</dbReference>
<feature type="transmembrane region" description="Helical" evidence="7">
    <location>
        <begin position="12"/>
        <end position="31"/>
    </location>
</feature>
<proteinExistence type="inferred from homology"/>
<evidence type="ECO:0000313" key="9">
    <source>
        <dbReference type="Proteomes" id="UP000886748"/>
    </source>
</evidence>
<protein>
    <submittedName>
        <fullName evidence="8">Chromate transporter</fullName>
    </submittedName>
</protein>
<evidence type="ECO:0000256" key="5">
    <source>
        <dbReference type="ARBA" id="ARBA00022989"/>
    </source>
</evidence>
<dbReference type="PANTHER" id="PTHR43663">
    <property type="entry name" value="CHROMATE TRANSPORT PROTEIN-RELATED"/>
    <property type="match status" value="1"/>
</dbReference>
<organism evidence="8 9">
    <name type="scientific">Candidatus Limenecus avicola</name>
    <dbReference type="NCBI Taxonomy" id="2840847"/>
    <lineage>
        <taxon>Bacteria</taxon>
        <taxon>Bacillati</taxon>
        <taxon>Bacillota</taxon>
        <taxon>Clostridia</taxon>
        <taxon>Eubacteriales</taxon>
        <taxon>Clostridiaceae</taxon>
        <taxon>Clostridiaceae incertae sedis</taxon>
        <taxon>Candidatus Limenecus</taxon>
    </lineage>
</organism>
<feature type="transmembrane region" description="Helical" evidence="7">
    <location>
        <begin position="113"/>
        <end position="133"/>
    </location>
</feature>
<sequence length="198" mass="21781">MKKISLIKLFWIFFKIGLVLFGGGYAILPFLRAEMVDKEKICTMEEITNYYALSQCFPGLVAGNVSMFTGYKARGVMGAFAAVFGVCLPAYLAIVIVFSFLSAITGYPVIQNIFEVLDVAVCVLILLTVLELWEFSVFDKFTTFIFLAGLICAVLNVSPFLIVIGAGMLGVFRHFAFPKDKAPCACCSSTPVQEDENE</sequence>
<dbReference type="GO" id="GO:0005886">
    <property type="term" value="C:plasma membrane"/>
    <property type="evidence" value="ECO:0007669"/>
    <property type="project" value="UniProtKB-SubCell"/>
</dbReference>
<dbReference type="Proteomes" id="UP000886748">
    <property type="component" value="Unassembled WGS sequence"/>
</dbReference>
<keyword evidence="6 7" id="KW-0472">Membrane</keyword>
<dbReference type="EMBL" id="DVOD01000035">
    <property type="protein sequence ID" value="HIU92479.1"/>
    <property type="molecule type" value="Genomic_DNA"/>
</dbReference>
<dbReference type="InterPro" id="IPR052518">
    <property type="entry name" value="CHR_Transporter"/>
</dbReference>
<evidence type="ECO:0000256" key="7">
    <source>
        <dbReference type="SAM" id="Phobius"/>
    </source>
</evidence>
<gene>
    <name evidence="8" type="ORF">IAD26_05025</name>
</gene>
<feature type="transmembrane region" description="Helical" evidence="7">
    <location>
        <begin position="76"/>
        <end position="101"/>
    </location>
</feature>
<reference evidence="8" key="2">
    <citation type="journal article" date="2021" name="PeerJ">
        <title>Extensive microbial diversity within the chicken gut microbiome revealed by metagenomics and culture.</title>
        <authorList>
            <person name="Gilroy R."/>
            <person name="Ravi A."/>
            <person name="Getino M."/>
            <person name="Pursley I."/>
            <person name="Horton D.L."/>
            <person name="Alikhan N.F."/>
            <person name="Baker D."/>
            <person name="Gharbi K."/>
            <person name="Hall N."/>
            <person name="Watson M."/>
            <person name="Adriaenssens E.M."/>
            <person name="Foster-Nyarko E."/>
            <person name="Jarju S."/>
            <person name="Secka A."/>
            <person name="Antonio M."/>
            <person name="Oren A."/>
            <person name="Chaudhuri R.R."/>
            <person name="La Ragione R."/>
            <person name="Hildebrand F."/>
            <person name="Pallen M.J."/>
        </authorList>
    </citation>
    <scope>NUCLEOTIDE SEQUENCE</scope>
    <source>
        <strain evidence="8">CHK154-7741</strain>
    </source>
</reference>
<keyword evidence="4 7" id="KW-0812">Transmembrane</keyword>
<evidence type="ECO:0000256" key="6">
    <source>
        <dbReference type="ARBA" id="ARBA00023136"/>
    </source>
</evidence>
<evidence type="ECO:0000256" key="2">
    <source>
        <dbReference type="ARBA" id="ARBA00005262"/>
    </source>
</evidence>
<comment type="subcellular location">
    <subcellularLocation>
        <location evidence="1">Cell membrane</location>
        <topology evidence="1">Multi-pass membrane protein</topology>
    </subcellularLocation>
</comment>
<comment type="similarity">
    <text evidence="2">Belongs to the chromate ion transporter (CHR) (TC 2.A.51) family.</text>
</comment>
<dbReference type="AlphaFoldDB" id="A0A9D1N0C5"/>
<reference evidence="8" key="1">
    <citation type="submission" date="2020-10" db="EMBL/GenBank/DDBJ databases">
        <authorList>
            <person name="Gilroy R."/>
        </authorList>
    </citation>
    <scope>NUCLEOTIDE SEQUENCE</scope>
    <source>
        <strain evidence="8">CHK154-7741</strain>
    </source>
</reference>
<evidence type="ECO:0000313" key="8">
    <source>
        <dbReference type="EMBL" id="HIU92479.1"/>
    </source>
</evidence>
<evidence type="ECO:0000256" key="1">
    <source>
        <dbReference type="ARBA" id="ARBA00004651"/>
    </source>
</evidence>
<dbReference type="PANTHER" id="PTHR43663:SF1">
    <property type="entry name" value="CHROMATE TRANSPORTER"/>
    <property type="match status" value="1"/>
</dbReference>
<keyword evidence="3" id="KW-1003">Cell membrane</keyword>
<dbReference type="GO" id="GO:0015109">
    <property type="term" value="F:chromate transmembrane transporter activity"/>
    <property type="evidence" value="ECO:0007669"/>
    <property type="project" value="InterPro"/>
</dbReference>
<evidence type="ECO:0000256" key="4">
    <source>
        <dbReference type="ARBA" id="ARBA00022692"/>
    </source>
</evidence>
<evidence type="ECO:0000256" key="3">
    <source>
        <dbReference type="ARBA" id="ARBA00022475"/>
    </source>
</evidence>
<feature type="transmembrane region" description="Helical" evidence="7">
    <location>
        <begin position="145"/>
        <end position="172"/>
    </location>
</feature>